<gene>
    <name evidence="4" type="ORF">H6H03_38255</name>
</gene>
<dbReference type="InterPro" id="IPR001789">
    <property type="entry name" value="Sig_transdc_resp-reg_receiver"/>
</dbReference>
<dbReference type="SMART" id="SM00448">
    <property type="entry name" value="REC"/>
    <property type="match status" value="1"/>
</dbReference>
<dbReference type="EMBL" id="JACJTU010000098">
    <property type="protein sequence ID" value="MBD2739628.1"/>
    <property type="molecule type" value="Genomic_DNA"/>
</dbReference>
<comment type="caution">
    <text evidence="4">The sequence shown here is derived from an EMBL/GenBank/DDBJ whole genome shotgun (WGS) entry which is preliminary data.</text>
</comment>
<dbReference type="Pfam" id="PF00072">
    <property type="entry name" value="Response_reg"/>
    <property type="match status" value="1"/>
</dbReference>
<dbReference type="Gene3D" id="3.40.50.2300">
    <property type="match status" value="1"/>
</dbReference>
<dbReference type="Proteomes" id="UP000637383">
    <property type="component" value="Unassembled WGS sequence"/>
</dbReference>
<evidence type="ECO:0000256" key="2">
    <source>
        <dbReference type="PROSITE-ProRule" id="PRU00169"/>
    </source>
</evidence>
<accession>A0ABR8KP91</accession>
<keyword evidence="1 2" id="KW-0597">Phosphoprotein</keyword>
<keyword evidence="5" id="KW-1185">Reference proteome</keyword>
<dbReference type="PANTHER" id="PTHR44591">
    <property type="entry name" value="STRESS RESPONSE REGULATOR PROTEIN 1"/>
    <property type="match status" value="1"/>
</dbReference>
<evidence type="ECO:0000259" key="3">
    <source>
        <dbReference type="PROSITE" id="PS50110"/>
    </source>
</evidence>
<feature type="modified residue" description="4-aspartylphosphate" evidence="2">
    <location>
        <position position="55"/>
    </location>
</feature>
<organism evidence="4 5">
    <name type="scientific">Nostoc paludosum FACHB-159</name>
    <dbReference type="NCBI Taxonomy" id="2692908"/>
    <lineage>
        <taxon>Bacteria</taxon>
        <taxon>Bacillati</taxon>
        <taxon>Cyanobacteriota</taxon>
        <taxon>Cyanophyceae</taxon>
        <taxon>Nostocales</taxon>
        <taxon>Nostocaceae</taxon>
        <taxon>Nostoc</taxon>
    </lineage>
</organism>
<evidence type="ECO:0000256" key="1">
    <source>
        <dbReference type="ARBA" id="ARBA00022553"/>
    </source>
</evidence>
<evidence type="ECO:0000313" key="4">
    <source>
        <dbReference type="EMBL" id="MBD2739628.1"/>
    </source>
</evidence>
<dbReference type="PROSITE" id="PS50110">
    <property type="entry name" value="RESPONSE_REGULATORY"/>
    <property type="match status" value="1"/>
</dbReference>
<dbReference type="RefSeq" id="WP_190960116.1">
    <property type="nucleotide sequence ID" value="NZ_JACJTU010000098.1"/>
</dbReference>
<feature type="domain" description="Response regulatory" evidence="3">
    <location>
        <begin position="5"/>
        <end position="122"/>
    </location>
</feature>
<dbReference type="InterPro" id="IPR050595">
    <property type="entry name" value="Bact_response_regulator"/>
</dbReference>
<proteinExistence type="predicted"/>
<evidence type="ECO:0000313" key="5">
    <source>
        <dbReference type="Proteomes" id="UP000637383"/>
    </source>
</evidence>
<dbReference type="PANTHER" id="PTHR44591:SF22">
    <property type="entry name" value="CHEY SUBFAMILY"/>
    <property type="match status" value="1"/>
</dbReference>
<dbReference type="CDD" id="cd17552">
    <property type="entry name" value="REC_RR468-like"/>
    <property type="match status" value="1"/>
</dbReference>
<dbReference type="InterPro" id="IPR011006">
    <property type="entry name" value="CheY-like_superfamily"/>
</dbReference>
<protein>
    <submittedName>
        <fullName evidence="4">Response regulator</fullName>
    </submittedName>
</protein>
<dbReference type="SUPFAM" id="SSF52172">
    <property type="entry name" value="CheY-like"/>
    <property type="match status" value="1"/>
</dbReference>
<sequence>MTKKRILVIDDEPDLAFIISTCLEEFGNWKVLKTENSKEGLTLAQTEQPDVILLDVMMPEMDGITLLHCLKSEPKTQVIPVIFMTAKVQNSDLEQFSSLGVAGVISKPFDPLTLVEQITEILY</sequence>
<reference evidence="4 5" key="1">
    <citation type="journal article" date="2020" name="ISME J.">
        <title>Comparative genomics reveals insights into cyanobacterial evolution and habitat adaptation.</title>
        <authorList>
            <person name="Chen M.Y."/>
            <person name="Teng W.K."/>
            <person name="Zhao L."/>
            <person name="Hu C.X."/>
            <person name="Zhou Y.K."/>
            <person name="Han B.P."/>
            <person name="Song L.R."/>
            <person name="Shu W.S."/>
        </authorList>
    </citation>
    <scope>NUCLEOTIDE SEQUENCE [LARGE SCALE GENOMIC DNA]</scope>
    <source>
        <strain evidence="4 5">FACHB-159</strain>
    </source>
</reference>
<name>A0ABR8KP91_9NOSO</name>